<protein>
    <submittedName>
        <fullName evidence="1">Uncharacterized protein</fullName>
    </submittedName>
</protein>
<dbReference type="KEGG" id="opr:Ocepr_2390"/>
<dbReference type="HOGENOM" id="CLU_1213811_0_0_0"/>
<keyword evidence="1" id="KW-0614">Plasmid</keyword>
<geneLocation type="plasmid" evidence="1 2">
    <name>pOCEPR01</name>
</geneLocation>
<dbReference type="Proteomes" id="UP000008722">
    <property type="component" value="Plasmid pOCEPR01"/>
</dbReference>
<gene>
    <name evidence="1" type="ordered locus">Ocepr_2390</name>
</gene>
<dbReference type="EMBL" id="CP002362">
    <property type="protein sequence ID" value="ADR37838.1"/>
    <property type="molecule type" value="Genomic_DNA"/>
</dbReference>
<dbReference type="AlphaFoldDB" id="E4UAQ9"/>
<sequence precursor="true">MQARLGMGAVADWIVALATLALATFAAAQIWLSRKQSEDNSRQLALLRDQTELLRRQTELIVKARQPKVSVRLLKTDEHPYVRGYVRNDGLYPVTWYGGFVAPWPEGVADPSELKMEKPFGIPSLEPHRECRGRTLEEDDLLVLRPNEEWCFDLIGADNILYHYRKNPMNDKVRLAVVLMVGYPPSPTGTVHIIYPANFYMPPDSDRFSILVLPRTPLYVDGEREIEP</sequence>
<proteinExistence type="predicted"/>
<evidence type="ECO:0000313" key="2">
    <source>
        <dbReference type="Proteomes" id="UP000008722"/>
    </source>
</evidence>
<evidence type="ECO:0000313" key="1">
    <source>
        <dbReference type="EMBL" id="ADR37838.1"/>
    </source>
</evidence>
<accession>E4UAQ9</accession>
<dbReference type="OrthoDB" id="9805228at2"/>
<keyword evidence="2" id="KW-1185">Reference proteome</keyword>
<organism evidence="1 2">
    <name type="scientific">Oceanithermus profundus (strain DSM 14977 / NBRC 100410 / VKM B-2274 / 506)</name>
    <dbReference type="NCBI Taxonomy" id="670487"/>
    <lineage>
        <taxon>Bacteria</taxon>
        <taxon>Thermotogati</taxon>
        <taxon>Deinococcota</taxon>
        <taxon>Deinococci</taxon>
        <taxon>Thermales</taxon>
        <taxon>Thermaceae</taxon>
        <taxon>Oceanithermus</taxon>
    </lineage>
</organism>
<name>E4UAQ9_OCEP5</name>
<reference evidence="2" key="1">
    <citation type="submission" date="2010-11" db="EMBL/GenBank/DDBJ databases">
        <title>The complete sequence of plasmid of Oceanithermus profundus DSM 14977.</title>
        <authorList>
            <consortium name="US DOE Joint Genome Institute (JGI-PGF)"/>
            <person name="Lucas S."/>
            <person name="Copeland A."/>
            <person name="Lapidus A."/>
            <person name="Bruce D."/>
            <person name="Goodwin L."/>
            <person name="Pitluck S."/>
            <person name="Kyrpides N."/>
            <person name="Mavromatis K."/>
            <person name="Pagani I."/>
            <person name="Ivanova N."/>
            <person name="Zhang X."/>
            <person name="Brettin T."/>
            <person name="Detter J.C."/>
            <person name="Tapia R."/>
            <person name="Han C."/>
            <person name="Land M."/>
            <person name="Hauser L."/>
            <person name="Markowitz V."/>
            <person name="Cheng J.-F."/>
            <person name="Hugenholtz P."/>
            <person name="Woyke T."/>
            <person name="Wu D."/>
            <person name="Tindall B."/>
            <person name="Faehnrich R."/>
            <person name="Brambilla E."/>
            <person name="Klenk H.-P."/>
            <person name="Eisen J.A."/>
        </authorList>
    </citation>
    <scope>NUCLEOTIDE SEQUENCE [LARGE SCALE GENOMIC DNA]</scope>
    <source>
        <strain evidence="2">DSM 14977 / NBRC 100410 / VKM B-2274 / 506</strain>
        <plasmid evidence="2">Plasmid pOCEPR01</plasmid>
    </source>
</reference>
<reference evidence="1 2" key="2">
    <citation type="journal article" date="2011" name="Stand. Genomic Sci.">
        <title>Complete genome sequence of Oceanithermus profundus type strain (506).</title>
        <authorList>
            <person name="Pati A."/>
            <person name="Zhang X."/>
            <person name="Lapidus A."/>
            <person name="Nolan M."/>
            <person name="Lucas S."/>
            <person name="Del Rio T.G."/>
            <person name="Tice H."/>
            <person name="Cheng J.F."/>
            <person name="Tapia R."/>
            <person name="Han C."/>
            <person name="Goodwin L."/>
            <person name="Pitluck S."/>
            <person name="Liolios K."/>
            <person name="Pagani I."/>
            <person name="Ivanova N."/>
            <person name="Mavromatis K."/>
            <person name="Chen A."/>
            <person name="Palaniappan K."/>
            <person name="Hauser L."/>
            <person name="Jeffries C.D."/>
            <person name="Brambilla E.M."/>
            <person name="Rohl A."/>
            <person name="Mwirichia R."/>
            <person name="Rohde M."/>
            <person name="Tindall B.J."/>
            <person name="Sikorski J."/>
            <person name="Wirth R."/>
            <person name="Goker M."/>
            <person name="Woyke T."/>
            <person name="Detter J.C."/>
            <person name="Bristow J."/>
            <person name="Eisen J.A."/>
            <person name="Markowitz V."/>
            <person name="Hugenholtz P."/>
            <person name="Kyrpides N.C."/>
            <person name="Klenk H.P."/>
            <person name="Land M."/>
        </authorList>
    </citation>
    <scope>NUCLEOTIDE SEQUENCE [LARGE SCALE GENOMIC DNA]</scope>
    <source>
        <strain evidence="2">DSM 14977 / NBRC 100410 / VKM B-2274 / 506</strain>
        <plasmid evidence="2">Plasmid pOCEPR01</plasmid>
    </source>
</reference>